<feature type="transmembrane region" description="Helical" evidence="6">
    <location>
        <begin position="167"/>
        <end position="189"/>
    </location>
</feature>
<evidence type="ECO:0000313" key="7">
    <source>
        <dbReference type="EMBL" id="CUR32557.1"/>
    </source>
</evidence>
<keyword evidence="4 6" id="KW-1133">Transmembrane helix</keyword>
<organism evidence="7 8">
    <name type="scientific">Planktothrix tepida PCC 9214</name>
    <dbReference type="NCBI Taxonomy" id="671072"/>
    <lineage>
        <taxon>Bacteria</taxon>
        <taxon>Bacillati</taxon>
        <taxon>Cyanobacteriota</taxon>
        <taxon>Cyanophyceae</taxon>
        <taxon>Oscillatoriophycideae</taxon>
        <taxon>Oscillatoriales</taxon>
        <taxon>Microcoleaceae</taxon>
        <taxon>Planktothrix</taxon>
    </lineage>
</organism>
<proteinExistence type="predicted"/>
<dbReference type="RefSeq" id="WP_222425237.1">
    <property type="nucleotide sequence ID" value="NZ_LN889801.1"/>
</dbReference>
<evidence type="ECO:0000313" key="8">
    <source>
        <dbReference type="Proteomes" id="UP000184315"/>
    </source>
</evidence>
<keyword evidence="5 6" id="KW-0472">Membrane</keyword>
<dbReference type="Pfam" id="PF03706">
    <property type="entry name" value="LPG_synthase_TM"/>
    <property type="match status" value="1"/>
</dbReference>
<evidence type="ECO:0000256" key="2">
    <source>
        <dbReference type="ARBA" id="ARBA00022475"/>
    </source>
</evidence>
<evidence type="ECO:0000256" key="3">
    <source>
        <dbReference type="ARBA" id="ARBA00022692"/>
    </source>
</evidence>
<evidence type="ECO:0000256" key="4">
    <source>
        <dbReference type="ARBA" id="ARBA00022989"/>
    </source>
</evidence>
<dbReference type="AlphaFoldDB" id="A0A1J1LIY1"/>
<feature type="transmembrane region" description="Helical" evidence="6">
    <location>
        <begin position="288"/>
        <end position="310"/>
    </location>
</feature>
<feature type="transmembrane region" description="Helical" evidence="6">
    <location>
        <begin position="61"/>
        <end position="85"/>
    </location>
</feature>
<dbReference type="InterPro" id="IPR022791">
    <property type="entry name" value="L-PG_synthase/AglD"/>
</dbReference>
<feature type="transmembrane region" description="Helical" evidence="6">
    <location>
        <begin position="131"/>
        <end position="155"/>
    </location>
</feature>
<sequence length="320" mass="35250">MSTSSWLNSEMNRLRKIWPSLLGFLLFALSIWAISQKLERYSLQDVLSSLSNIPKTHQSGAIFLMLISYLMTTGYDVLAFSYIGFPLHYSKIAYGAFISYAISNNIGLSILTGSALRYRIYSGWRVPAGVIAQVIAFANLTFWLGLFGVCGFVFLITPLQIPSILDLPFVSVRPIGMIFLLTISLYLLWSSFNHQPLKLGDWELNFPTVSLSLALIAFALFDWGAAGGVLYLLLPAGSTSSYLSCFSIYLLAMTASMISSIPGGLGVFETVVLTLVSAEANPAEVLGALLAYRAIYYLLPLIVATLLLGIHEIKKQRSFY</sequence>
<reference evidence="8" key="1">
    <citation type="submission" date="2015-10" db="EMBL/GenBank/DDBJ databases">
        <authorList>
            <person name="Regsiter A."/>
            <person name="william w."/>
        </authorList>
    </citation>
    <scope>NUCLEOTIDE SEQUENCE [LARGE SCALE GENOMIC DNA]</scope>
</reference>
<keyword evidence="3 6" id="KW-0812">Transmembrane</keyword>
<dbReference type="STRING" id="671072.PL9214490104"/>
<dbReference type="Proteomes" id="UP000184315">
    <property type="component" value="Unassembled WGS sequence"/>
</dbReference>
<gene>
    <name evidence="7" type="ORF">PL9214490104</name>
</gene>
<dbReference type="EMBL" id="CZDF01000154">
    <property type="protein sequence ID" value="CUR32557.1"/>
    <property type="molecule type" value="Genomic_DNA"/>
</dbReference>
<feature type="transmembrane region" description="Helical" evidence="6">
    <location>
        <begin position="209"/>
        <end position="234"/>
    </location>
</feature>
<evidence type="ECO:0000256" key="6">
    <source>
        <dbReference type="SAM" id="Phobius"/>
    </source>
</evidence>
<comment type="subcellular location">
    <subcellularLocation>
        <location evidence="1">Cell membrane</location>
        <topology evidence="1">Multi-pass membrane protein</topology>
    </subcellularLocation>
</comment>
<feature type="transmembrane region" description="Helical" evidence="6">
    <location>
        <begin position="246"/>
        <end position="268"/>
    </location>
</feature>
<evidence type="ECO:0000256" key="5">
    <source>
        <dbReference type="ARBA" id="ARBA00023136"/>
    </source>
</evidence>
<evidence type="ECO:0000256" key="1">
    <source>
        <dbReference type="ARBA" id="ARBA00004651"/>
    </source>
</evidence>
<name>A0A1J1LIY1_9CYAN</name>
<keyword evidence="2" id="KW-1003">Cell membrane</keyword>
<accession>A0A1J1LIY1</accession>
<protein>
    <submittedName>
        <fullName evidence="7">Uncharacterized protein</fullName>
    </submittedName>
</protein>
<keyword evidence="8" id="KW-1185">Reference proteome</keyword>
<dbReference type="GO" id="GO:0005886">
    <property type="term" value="C:plasma membrane"/>
    <property type="evidence" value="ECO:0007669"/>
    <property type="project" value="UniProtKB-SubCell"/>
</dbReference>
<feature type="transmembrane region" description="Helical" evidence="6">
    <location>
        <begin position="92"/>
        <end position="111"/>
    </location>
</feature>